<evidence type="ECO:0000313" key="1">
    <source>
        <dbReference type="EMBL" id="MBB5175522.1"/>
    </source>
</evidence>
<organism evidence="1 2">
    <name type="scientific">Nosocomiicoccus ampullae</name>
    <dbReference type="NCBI Taxonomy" id="489910"/>
    <lineage>
        <taxon>Bacteria</taxon>
        <taxon>Bacillati</taxon>
        <taxon>Bacillota</taxon>
        <taxon>Bacilli</taxon>
        <taxon>Bacillales</taxon>
        <taxon>Staphylococcaceae</taxon>
        <taxon>Nosocomiicoccus</taxon>
    </lineage>
</organism>
<dbReference type="PANTHER" id="PTHR40051">
    <property type="entry name" value="IG HYPOTHETICAL 15966"/>
    <property type="match status" value="1"/>
</dbReference>
<dbReference type="EMBL" id="JACHHF010000002">
    <property type="protein sequence ID" value="MBB5175522.1"/>
    <property type="molecule type" value="Genomic_DNA"/>
</dbReference>
<gene>
    <name evidence="1" type="ORF">HNQ45_000392</name>
</gene>
<reference evidence="1 2" key="1">
    <citation type="submission" date="2020-08" db="EMBL/GenBank/DDBJ databases">
        <title>Genomic Encyclopedia of Type Strains, Phase IV (KMG-IV): sequencing the most valuable type-strain genomes for metagenomic binning, comparative biology and taxonomic classification.</title>
        <authorList>
            <person name="Goeker M."/>
        </authorList>
    </citation>
    <scope>NUCLEOTIDE SEQUENCE [LARGE SCALE GENOMIC DNA]</scope>
    <source>
        <strain evidence="1 2">DSM 19163</strain>
    </source>
</reference>
<comment type="caution">
    <text evidence="1">The sequence shown here is derived from an EMBL/GenBank/DDBJ whole genome shotgun (WGS) entry which is preliminary data.</text>
</comment>
<dbReference type="PANTHER" id="PTHR40051:SF1">
    <property type="entry name" value="YOLD-LIKE FAMILY PROTEIN"/>
    <property type="match status" value="1"/>
</dbReference>
<keyword evidence="2" id="KW-1185">Reference proteome</keyword>
<dbReference type="RefSeq" id="WP_183672943.1">
    <property type="nucleotide sequence ID" value="NZ_CBCRYX010000001.1"/>
</dbReference>
<sequence>MILDYRNIPYEELNSNIPAGRGMIKWMPFATMPEQYENVNQMIQSQLKKDYPKLTQDIIEHNERIVHELLGKTAIIRYWSNGREIMMECDVESISKETNMIIVRKNNTILPIYFYHIYEIQKGGNLFK</sequence>
<name>A0A9Q2CYC5_9STAP</name>
<dbReference type="Proteomes" id="UP000579136">
    <property type="component" value="Unassembled WGS sequence"/>
</dbReference>
<dbReference type="AlphaFoldDB" id="A0A9Q2CYC5"/>
<protein>
    <recommendedName>
        <fullName evidence="3">YolD-like family protein</fullName>
    </recommendedName>
</protein>
<proteinExistence type="predicted"/>
<dbReference type="InterPro" id="IPR014962">
    <property type="entry name" value="YolD"/>
</dbReference>
<accession>A0A9Q2CYC5</accession>
<dbReference type="Pfam" id="PF08863">
    <property type="entry name" value="YolD"/>
    <property type="match status" value="1"/>
</dbReference>
<evidence type="ECO:0000313" key="2">
    <source>
        <dbReference type="Proteomes" id="UP000579136"/>
    </source>
</evidence>
<evidence type="ECO:0008006" key="3">
    <source>
        <dbReference type="Google" id="ProtNLM"/>
    </source>
</evidence>